<dbReference type="Proteomes" id="UP000314986">
    <property type="component" value="Unassembled WGS sequence"/>
</dbReference>
<proteinExistence type="predicted"/>
<reference evidence="4" key="2">
    <citation type="journal article" date="2007" name="PLoS Biol.">
        <title>Survey sequencing and comparative analysis of the elephant shark (Callorhinchus milii) genome.</title>
        <authorList>
            <person name="Venkatesh B."/>
            <person name="Kirkness E.F."/>
            <person name="Loh Y.H."/>
            <person name="Halpern A.L."/>
            <person name="Lee A.P."/>
            <person name="Johnson J."/>
            <person name="Dandona N."/>
            <person name="Viswanathan L.D."/>
            <person name="Tay A."/>
            <person name="Venter J.C."/>
            <person name="Strausberg R.L."/>
            <person name="Brenner S."/>
        </authorList>
    </citation>
    <scope>NUCLEOTIDE SEQUENCE [LARGE SCALE GENOMIC DNA]</scope>
</reference>
<reference evidence="4" key="1">
    <citation type="journal article" date="2006" name="Science">
        <title>Ancient noncoding elements conserved in the human genome.</title>
        <authorList>
            <person name="Venkatesh B."/>
            <person name="Kirkness E.F."/>
            <person name="Loh Y.H."/>
            <person name="Halpern A.L."/>
            <person name="Lee A.P."/>
            <person name="Johnson J."/>
            <person name="Dandona N."/>
            <person name="Viswanathan L.D."/>
            <person name="Tay A."/>
            <person name="Venter J.C."/>
            <person name="Strausberg R.L."/>
            <person name="Brenner S."/>
        </authorList>
    </citation>
    <scope>NUCLEOTIDE SEQUENCE [LARGE SCALE GENOMIC DNA]</scope>
</reference>
<dbReference type="PANTHER" id="PTHR37151:SF1">
    <property type="entry name" value="TRANSMEMBRANE PROTEIN 61"/>
    <property type="match status" value="1"/>
</dbReference>
<dbReference type="OMA" id="FRYGMTI"/>
<keyword evidence="4" id="KW-1185">Reference proteome</keyword>
<keyword evidence="2" id="KW-1133">Transmembrane helix</keyword>
<organism evidence="3 4">
    <name type="scientific">Callorhinchus milii</name>
    <name type="common">Ghost shark</name>
    <dbReference type="NCBI Taxonomy" id="7868"/>
    <lineage>
        <taxon>Eukaryota</taxon>
        <taxon>Metazoa</taxon>
        <taxon>Chordata</taxon>
        <taxon>Craniata</taxon>
        <taxon>Vertebrata</taxon>
        <taxon>Chondrichthyes</taxon>
        <taxon>Holocephali</taxon>
        <taxon>Chimaeriformes</taxon>
        <taxon>Callorhinchidae</taxon>
        <taxon>Callorhinchus</taxon>
    </lineage>
</organism>
<evidence type="ECO:0008006" key="5">
    <source>
        <dbReference type="Google" id="ProtNLM"/>
    </source>
</evidence>
<dbReference type="Pfam" id="PF15105">
    <property type="entry name" value="TMEM61"/>
    <property type="match status" value="1"/>
</dbReference>
<feature type="region of interest" description="Disordered" evidence="1">
    <location>
        <begin position="166"/>
        <end position="189"/>
    </location>
</feature>
<protein>
    <recommendedName>
        <fullName evidence="5">Transmembrane protein 61</fullName>
    </recommendedName>
</protein>
<feature type="transmembrane region" description="Helical" evidence="2">
    <location>
        <begin position="9"/>
        <end position="28"/>
    </location>
</feature>
<dbReference type="PANTHER" id="PTHR37151">
    <property type="entry name" value="TRANSMEMBRANE PROTEIN 61"/>
    <property type="match status" value="1"/>
</dbReference>
<dbReference type="InterPro" id="IPR028164">
    <property type="entry name" value="TMEM61"/>
</dbReference>
<reference evidence="4" key="3">
    <citation type="journal article" date="2014" name="Nature">
        <title>Elephant shark genome provides unique insights into gnathostome evolution.</title>
        <authorList>
            <consortium name="International Elephant Shark Genome Sequencing Consortium"/>
            <person name="Venkatesh B."/>
            <person name="Lee A.P."/>
            <person name="Ravi V."/>
            <person name="Maurya A.K."/>
            <person name="Lian M.M."/>
            <person name="Swann J.B."/>
            <person name="Ohta Y."/>
            <person name="Flajnik M.F."/>
            <person name="Sutoh Y."/>
            <person name="Kasahara M."/>
            <person name="Hoon S."/>
            <person name="Gangu V."/>
            <person name="Roy S.W."/>
            <person name="Irimia M."/>
            <person name="Korzh V."/>
            <person name="Kondrychyn I."/>
            <person name="Lim Z.W."/>
            <person name="Tay B.H."/>
            <person name="Tohari S."/>
            <person name="Kong K.W."/>
            <person name="Ho S."/>
            <person name="Lorente-Galdos B."/>
            <person name="Quilez J."/>
            <person name="Marques-Bonet T."/>
            <person name="Raney B.J."/>
            <person name="Ingham P.W."/>
            <person name="Tay A."/>
            <person name="Hillier L.W."/>
            <person name="Minx P."/>
            <person name="Boehm T."/>
            <person name="Wilson R.K."/>
            <person name="Brenner S."/>
            <person name="Warren W.C."/>
        </authorList>
    </citation>
    <scope>NUCLEOTIDE SEQUENCE [LARGE SCALE GENOMIC DNA]</scope>
</reference>
<gene>
    <name evidence="3" type="primary">LOC103182735</name>
</gene>
<evidence type="ECO:0000313" key="3">
    <source>
        <dbReference type="Ensembl" id="ENSCMIP00000018566.1"/>
    </source>
</evidence>
<evidence type="ECO:0000256" key="2">
    <source>
        <dbReference type="SAM" id="Phobius"/>
    </source>
</evidence>
<evidence type="ECO:0000256" key="1">
    <source>
        <dbReference type="SAM" id="MobiDB-lite"/>
    </source>
</evidence>
<accession>A0A4W3HQW9</accession>
<keyword evidence="2" id="KW-0812">Transmembrane</keyword>
<dbReference type="InParanoid" id="A0A4W3HQW9"/>
<reference evidence="3" key="4">
    <citation type="submission" date="2025-08" db="UniProtKB">
        <authorList>
            <consortium name="Ensembl"/>
        </authorList>
    </citation>
    <scope>IDENTIFICATION</scope>
</reference>
<sequence>MAYDHMSNRFIIGGVVLLVSGSVCFAWWSDDQPQPTKVPATSPNPEMVAAPQRASSNPLLKSISILFCLIGAVLLFFGLLRTMKVNSGPDNLRVPSYIEALNSRPEVMVVSSNPQRSQQSKDPELPPSYETLMGITRVRLSPCRRCMPDGDLSQTAVAQIVLQQEERPSSLTYTTPPPSYENLHAQTEQ</sequence>
<dbReference type="AlphaFoldDB" id="A0A4W3HQW9"/>
<feature type="transmembrane region" description="Helical" evidence="2">
    <location>
        <begin position="59"/>
        <end position="80"/>
    </location>
</feature>
<evidence type="ECO:0000313" key="4">
    <source>
        <dbReference type="Proteomes" id="UP000314986"/>
    </source>
</evidence>
<dbReference type="Ensembl" id="ENSCMIT00000018916.1">
    <property type="protein sequence ID" value="ENSCMIP00000018566.1"/>
    <property type="gene ID" value="ENSCMIG00000008726.1"/>
</dbReference>
<name>A0A4W3HQW9_CALMI</name>
<keyword evidence="2" id="KW-0472">Membrane</keyword>
<reference evidence="3" key="5">
    <citation type="submission" date="2025-09" db="UniProtKB">
        <authorList>
            <consortium name="Ensembl"/>
        </authorList>
    </citation>
    <scope>IDENTIFICATION</scope>
</reference>